<reference evidence="3" key="1">
    <citation type="submission" date="2016-06" db="UniProtKB">
        <authorList>
            <consortium name="WormBaseParasite"/>
        </authorList>
    </citation>
    <scope>IDENTIFICATION</scope>
</reference>
<evidence type="ECO:0000313" key="3">
    <source>
        <dbReference type="WBParaSite" id="SSLN_0000302201-mRNA-1"/>
    </source>
</evidence>
<accession>A0A183SFC4</accession>
<gene>
    <name evidence="1" type="ORF">SSLN_LOCUS2922</name>
</gene>
<protein>
    <submittedName>
        <fullName evidence="1 3">Uncharacterized protein</fullName>
    </submittedName>
</protein>
<dbReference type="AlphaFoldDB" id="A0A183SFC4"/>
<sequence>MDCSRRHALWVLYTPTVEKVPISSVGDADPRALITVGVHQHSREHETVEGGGLYAALLQSFCHCECFGYRPIVSDTRRHPAMKLTHHVRELLRTAVFLHDFPYSVVNHRVKGFLQIDTRSVAVS</sequence>
<organism evidence="3">
    <name type="scientific">Schistocephalus solidus</name>
    <name type="common">Tapeworm</name>
    <dbReference type="NCBI Taxonomy" id="70667"/>
    <lineage>
        <taxon>Eukaryota</taxon>
        <taxon>Metazoa</taxon>
        <taxon>Spiralia</taxon>
        <taxon>Lophotrochozoa</taxon>
        <taxon>Platyhelminthes</taxon>
        <taxon>Cestoda</taxon>
        <taxon>Eucestoda</taxon>
        <taxon>Diphyllobothriidea</taxon>
        <taxon>Diphyllobothriidae</taxon>
        <taxon>Schistocephalus</taxon>
    </lineage>
</organism>
<reference evidence="1 2" key="2">
    <citation type="submission" date="2018-11" db="EMBL/GenBank/DDBJ databases">
        <authorList>
            <consortium name="Pathogen Informatics"/>
        </authorList>
    </citation>
    <scope>NUCLEOTIDE SEQUENCE [LARGE SCALE GENOMIC DNA]</scope>
    <source>
        <strain evidence="1 2">NST_G2</strain>
    </source>
</reference>
<name>A0A183SFC4_SCHSO</name>
<evidence type="ECO:0000313" key="1">
    <source>
        <dbReference type="EMBL" id="VDL89307.1"/>
    </source>
</evidence>
<dbReference type="WBParaSite" id="SSLN_0000302201-mRNA-1">
    <property type="protein sequence ID" value="SSLN_0000302201-mRNA-1"/>
    <property type="gene ID" value="SSLN_0000302201"/>
</dbReference>
<dbReference type="Proteomes" id="UP000275846">
    <property type="component" value="Unassembled WGS sequence"/>
</dbReference>
<evidence type="ECO:0000313" key="2">
    <source>
        <dbReference type="Proteomes" id="UP000275846"/>
    </source>
</evidence>
<proteinExistence type="predicted"/>
<keyword evidence="2" id="KW-1185">Reference proteome</keyword>
<dbReference type="EMBL" id="UYSU01032377">
    <property type="protein sequence ID" value="VDL89307.1"/>
    <property type="molecule type" value="Genomic_DNA"/>
</dbReference>
<dbReference type="OrthoDB" id="6311379at2759"/>